<sequence>MQIRIHRLCKCCPQISFASRLFTVGVWGGRRRECPYSPVCMQTTALCACGLLRVRAFGVMECMLLFDFQLIERELDKTGGTVGVEEDEGTRRTDEARRKEGETRRRRKEREATDEMRMRKRERMDREKEGVREALQSSGAN</sequence>
<evidence type="ECO:0000256" key="1">
    <source>
        <dbReference type="SAM" id="MobiDB-lite"/>
    </source>
</evidence>
<dbReference type="EMBL" id="CDMZ01001898">
    <property type="protein sequence ID" value="CEM39030.1"/>
    <property type="molecule type" value="Genomic_DNA"/>
</dbReference>
<feature type="compositionally biased region" description="Basic and acidic residues" evidence="1">
    <location>
        <begin position="89"/>
        <end position="132"/>
    </location>
</feature>
<dbReference type="VEuPathDB" id="CryptoDB:Cvel_5729"/>
<protein>
    <submittedName>
        <fullName evidence="2">Uncharacterized protein</fullName>
    </submittedName>
</protein>
<name>A0A0G4H5G0_9ALVE</name>
<proteinExistence type="predicted"/>
<accession>A0A0G4H5G0</accession>
<gene>
    <name evidence="2" type="ORF">Cvel_5729</name>
</gene>
<reference evidence="2" key="1">
    <citation type="submission" date="2014-11" db="EMBL/GenBank/DDBJ databases">
        <authorList>
            <person name="Otto D Thomas"/>
            <person name="Naeem Raeece"/>
        </authorList>
    </citation>
    <scope>NUCLEOTIDE SEQUENCE</scope>
</reference>
<dbReference type="AlphaFoldDB" id="A0A0G4H5G0"/>
<organism evidence="2">
    <name type="scientific">Chromera velia CCMP2878</name>
    <dbReference type="NCBI Taxonomy" id="1169474"/>
    <lineage>
        <taxon>Eukaryota</taxon>
        <taxon>Sar</taxon>
        <taxon>Alveolata</taxon>
        <taxon>Colpodellida</taxon>
        <taxon>Chromeraceae</taxon>
        <taxon>Chromera</taxon>
    </lineage>
</organism>
<evidence type="ECO:0000313" key="2">
    <source>
        <dbReference type="EMBL" id="CEM39030.1"/>
    </source>
</evidence>
<feature type="region of interest" description="Disordered" evidence="1">
    <location>
        <begin position="79"/>
        <end position="141"/>
    </location>
</feature>